<evidence type="ECO:0000313" key="1">
    <source>
        <dbReference type="EMBL" id="PXX06131.1"/>
    </source>
</evidence>
<accession>A0A1A5X4Q8</accession>
<dbReference type="Proteomes" id="UP000247515">
    <property type="component" value="Unassembled WGS sequence"/>
</dbReference>
<dbReference type="InterPro" id="IPR009057">
    <property type="entry name" value="Homeodomain-like_sf"/>
</dbReference>
<dbReference type="EMBL" id="QJJV01000037">
    <property type="protein sequence ID" value="PXX06131.1"/>
    <property type="molecule type" value="Genomic_DNA"/>
</dbReference>
<dbReference type="RefSeq" id="WP_065063351.1">
    <property type="nucleotide sequence ID" value="NZ_CADFGN010000005.1"/>
</dbReference>
<evidence type="ECO:0000313" key="4">
    <source>
        <dbReference type="Proteomes" id="UP000247515"/>
    </source>
</evidence>
<dbReference type="Pfam" id="PF13384">
    <property type="entry name" value="HTH_23"/>
    <property type="match status" value="1"/>
</dbReference>
<organism evidence="2 3">
    <name type="scientific">Paraburkholderia tropica</name>
    <dbReference type="NCBI Taxonomy" id="92647"/>
    <lineage>
        <taxon>Bacteria</taxon>
        <taxon>Pseudomonadati</taxon>
        <taxon>Pseudomonadota</taxon>
        <taxon>Betaproteobacteria</taxon>
        <taxon>Burkholderiales</taxon>
        <taxon>Burkholderiaceae</taxon>
        <taxon>Paraburkholderia</taxon>
    </lineage>
</organism>
<reference evidence="2 3" key="1">
    <citation type="submission" date="2016-10" db="EMBL/GenBank/DDBJ databases">
        <authorList>
            <person name="Varghese N."/>
            <person name="Submissions S."/>
        </authorList>
    </citation>
    <scope>NUCLEOTIDE SEQUENCE [LARGE SCALE GENOMIC DNA]</scope>
    <source>
        <strain evidence="2 3">LMG 22274</strain>
    </source>
</reference>
<proteinExistence type="predicted"/>
<sequence>MLTRTENLPSVARRMAAGQMLVEGATVHAVADSLHLSAQTVRRYKSIVEDGGLAALQQMSVGGRPSVLDHAALGWIANALHGSAREHGFASDAWTNSRVRELIGRQFGVHYSRVYTWQIVSNLGLGHRLSKSAR</sequence>
<dbReference type="Proteomes" id="UP000183529">
    <property type="component" value="Unassembled WGS sequence"/>
</dbReference>
<dbReference type="EMBL" id="FNZM01000032">
    <property type="protein sequence ID" value="SEK14881.1"/>
    <property type="molecule type" value="Genomic_DNA"/>
</dbReference>
<evidence type="ECO:0000313" key="3">
    <source>
        <dbReference type="Proteomes" id="UP000183529"/>
    </source>
</evidence>
<evidence type="ECO:0000313" key="2">
    <source>
        <dbReference type="EMBL" id="SEK14881.1"/>
    </source>
</evidence>
<dbReference type="SUPFAM" id="SSF46689">
    <property type="entry name" value="Homeodomain-like"/>
    <property type="match status" value="1"/>
</dbReference>
<name>A0A1A5X4Q8_9BURK</name>
<dbReference type="GeneID" id="61304720"/>
<keyword evidence="4" id="KW-1185">Reference proteome</keyword>
<comment type="caution">
    <text evidence="2">The sequence shown here is derived from an EMBL/GenBank/DDBJ whole genome shotgun (WGS) entry which is preliminary data.</text>
</comment>
<reference evidence="1 4" key="2">
    <citation type="submission" date="2018-05" db="EMBL/GenBank/DDBJ databases">
        <title>Genomic Encyclopedia of Type Strains, Phase IV (KMG-V): Genome sequencing to study the core and pangenomes of soil and plant-associated prokaryotes.</title>
        <authorList>
            <person name="Whitman W."/>
        </authorList>
    </citation>
    <scope>NUCLEOTIDE SEQUENCE [LARGE SCALE GENOMIC DNA]</scope>
    <source>
        <strain evidence="1 4">SIr-6563</strain>
    </source>
</reference>
<dbReference type="OrthoDB" id="9065453at2"/>
<protein>
    <submittedName>
        <fullName evidence="2">Transposase</fullName>
    </submittedName>
</protein>
<dbReference type="AlphaFoldDB" id="A0A1A5X4Q8"/>
<gene>
    <name evidence="1" type="ORF">C7400_13733</name>
    <name evidence="2" type="ORF">SAMN05216550_13227</name>
</gene>